<feature type="transmembrane region" description="Helical" evidence="1">
    <location>
        <begin position="122"/>
        <end position="141"/>
    </location>
</feature>
<gene>
    <name evidence="2" type="ORF">SAMN02745163_01893</name>
</gene>
<dbReference type="Pfam" id="PF11193">
    <property type="entry name" value="DUF2812"/>
    <property type="match status" value="1"/>
</dbReference>
<keyword evidence="1" id="KW-1133">Transmembrane helix</keyword>
<sequence length="176" mass="21418">MKGVIKKFKYFGLCDLEKEEAYLNKMSQNGFEFIERCNFIYKFKKLNGPGGTFRIDYRTFNDYKSYIDYIRFLNELDYEKIDRYNDLYYFKTLNNTNIHFLSEPQSKIDILKKLFKINTRTLIIILLCYISPFILWSVPIALDWSSLLYWGFFCALTLYNIFNIIKKYLRLKKEIY</sequence>
<dbReference type="RefSeq" id="WP_072986431.1">
    <property type="nucleotide sequence ID" value="NZ_FQZB01000008.1"/>
</dbReference>
<proteinExistence type="predicted"/>
<keyword evidence="1" id="KW-0472">Membrane</keyword>
<name>A0A1M6J2H5_9CLOT</name>
<protein>
    <recommendedName>
        <fullName evidence="4">DUF2812 domain-containing protein</fullName>
    </recommendedName>
</protein>
<dbReference type="EMBL" id="FQZB01000008">
    <property type="protein sequence ID" value="SHJ40924.1"/>
    <property type="molecule type" value="Genomic_DNA"/>
</dbReference>
<dbReference type="OrthoDB" id="8757095at2"/>
<evidence type="ECO:0000313" key="2">
    <source>
        <dbReference type="EMBL" id="SHJ40924.1"/>
    </source>
</evidence>
<feature type="transmembrane region" description="Helical" evidence="1">
    <location>
        <begin position="147"/>
        <end position="165"/>
    </location>
</feature>
<dbReference type="STRING" id="1121302.SAMN02745163_01893"/>
<accession>A0A1M6J2H5</accession>
<organism evidence="2 3">
    <name type="scientific">Clostridium cavendishii DSM 21758</name>
    <dbReference type="NCBI Taxonomy" id="1121302"/>
    <lineage>
        <taxon>Bacteria</taxon>
        <taxon>Bacillati</taxon>
        <taxon>Bacillota</taxon>
        <taxon>Clostridia</taxon>
        <taxon>Eubacteriales</taxon>
        <taxon>Clostridiaceae</taxon>
        <taxon>Clostridium</taxon>
    </lineage>
</organism>
<keyword evidence="1" id="KW-0812">Transmembrane</keyword>
<dbReference type="Proteomes" id="UP000184310">
    <property type="component" value="Unassembled WGS sequence"/>
</dbReference>
<dbReference type="InterPro" id="IPR021359">
    <property type="entry name" value="DUF2812"/>
</dbReference>
<evidence type="ECO:0000256" key="1">
    <source>
        <dbReference type="SAM" id="Phobius"/>
    </source>
</evidence>
<reference evidence="2 3" key="1">
    <citation type="submission" date="2016-11" db="EMBL/GenBank/DDBJ databases">
        <authorList>
            <person name="Jaros S."/>
            <person name="Januszkiewicz K."/>
            <person name="Wedrychowicz H."/>
        </authorList>
    </citation>
    <scope>NUCLEOTIDE SEQUENCE [LARGE SCALE GENOMIC DNA]</scope>
    <source>
        <strain evidence="2 3">DSM 21758</strain>
    </source>
</reference>
<dbReference type="AlphaFoldDB" id="A0A1M6J2H5"/>
<keyword evidence="3" id="KW-1185">Reference proteome</keyword>
<evidence type="ECO:0008006" key="4">
    <source>
        <dbReference type="Google" id="ProtNLM"/>
    </source>
</evidence>
<evidence type="ECO:0000313" key="3">
    <source>
        <dbReference type="Proteomes" id="UP000184310"/>
    </source>
</evidence>